<sequence length="108" mass="12566">MVAKIPLLIADYSKIHFIAKDIESMLKSKSKVILEVPPYCFLSRIEEPNAKLVFGCNLEYMTEEELVSVEQDIIHESGEIIRLHNATNPKHMTIRFFKKNQYRADIQN</sequence>
<reference evidence="1 2" key="1">
    <citation type="journal article" date="2021" name="Hortic Res">
        <title>High-quality reference genome and annotation aids understanding of berry development for evergreen blueberry (Vaccinium darrowii).</title>
        <authorList>
            <person name="Yu J."/>
            <person name="Hulse-Kemp A.M."/>
            <person name="Babiker E."/>
            <person name="Staton M."/>
        </authorList>
    </citation>
    <scope>NUCLEOTIDE SEQUENCE [LARGE SCALE GENOMIC DNA]</scope>
    <source>
        <strain evidence="2">cv. NJ 8807/NJ 8810</strain>
        <tissue evidence="1">Young leaf</tissue>
    </source>
</reference>
<name>A0ACB7Y3M5_9ERIC</name>
<protein>
    <submittedName>
        <fullName evidence="1">Uncharacterized protein</fullName>
    </submittedName>
</protein>
<gene>
    <name evidence="1" type="ORF">Vadar_031708</name>
</gene>
<accession>A0ACB7Y3M5</accession>
<organism evidence="1 2">
    <name type="scientific">Vaccinium darrowii</name>
    <dbReference type="NCBI Taxonomy" id="229202"/>
    <lineage>
        <taxon>Eukaryota</taxon>
        <taxon>Viridiplantae</taxon>
        <taxon>Streptophyta</taxon>
        <taxon>Embryophyta</taxon>
        <taxon>Tracheophyta</taxon>
        <taxon>Spermatophyta</taxon>
        <taxon>Magnoliopsida</taxon>
        <taxon>eudicotyledons</taxon>
        <taxon>Gunneridae</taxon>
        <taxon>Pentapetalae</taxon>
        <taxon>asterids</taxon>
        <taxon>Ericales</taxon>
        <taxon>Ericaceae</taxon>
        <taxon>Vaccinioideae</taxon>
        <taxon>Vaccinieae</taxon>
        <taxon>Vaccinium</taxon>
    </lineage>
</organism>
<keyword evidence="2" id="KW-1185">Reference proteome</keyword>
<dbReference type="EMBL" id="CM037155">
    <property type="protein sequence ID" value="KAH7847926.1"/>
    <property type="molecule type" value="Genomic_DNA"/>
</dbReference>
<proteinExistence type="predicted"/>
<comment type="caution">
    <text evidence="1">The sequence shown here is derived from an EMBL/GenBank/DDBJ whole genome shotgun (WGS) entry which is preliminary data.</text>
</comment>
<evidence type="ECO:0000313" key="1">
    <source>
        <dbReference type="EMBL" id="KAH7847926.1"/>
    </source>
</evidence>
<evidence type="ECO:0000313" key="2">
    <source>
        <dbReference type="Proteomes" id="UP000828048"/>
    </source>
</evidence>
<dbReference type="Proteomes" id="UP000828048">
    <property type="component" value="Chromosome 5"/>
</dbReference>